<gene>
    <name evidence="6" type="ORF">E1163_14105</name>
</gene>
<keyword evidence="7" id="KW-1185">Reference proteome</keyword>
<name>A0ABW9RPM3_9BACT</name>
<keyword evidence="3" id="KW-0378">Hydrolase</keyword>
<dbReference type="InterPro" id="IPR050178">
    <property type="entry name" value="AspA/AstE_fam"/>
</dbReference>
<evidence type="ECO:0000259" key="5">
    <source>
        <dbReference type="Pfam" id="PF24827"/>
    </source>
</evidence>
<keyword evidence="4" id="KW-0862">Zinc</keyword>
<protein>
    <submittedName>
        <fullName evidence="6">Aspartoacylase</fullName>
    </submittedName>
</protein>
<comment type="caution">
    <text evidence="6">The sequence shown here is derived from an EMBL/GenBank/DDBJ whole genome shotgun (WGS) entry which is preliminary data.</text>
</comment>
<dbReference type="EMBL" id="SMLW01000561">
    <property type="protein sequence ID" value="MTI26087.1"/>
    <property type="molecule type" value="Genomic_DNA"/>
</dbReference>
<evidence type="ECO:0000256" key="4">
    <source>
        <dbReference type="ARBA" id="ARBA00022833"/>
    </source>
</evidence>
<dbReference type="RefSeq" id="WP_155172894.1">
    <property type="nucleotide sequence ID" value="NZ_BAAAFL010000051.1"/>
</dbReference>
<evidence type="ECO:0000313" key="7">
    <source>
        <dbReference type="Proteomes" id="UP000798808"/>
    </source>
</evidence>
<dbReference type="PANTHER" id="PTHR15162">
    <property type="entry name" value="ASPARTOACYLASE"/>
    <property type="match status" value="1"/>
</dbReference>
<proteinExistence type="predicted"/>
<evidence type="ECO:0000256" key="2">
    <source>
        <dbReference type="ARBA" id="ARBA00022723"/>
    </source>
</evidence>
<organism evidence="6 7">
    <name type="scientific">Fulvivirga kasyanovii</name>
    <dbReference type="NCBI Taxonomy" id="396812"/>
    <lineage>
        <taxon>Bacteria</taxon>
        <taxon>Pseudomonadati</taxon>
        <taxon>Bacteroidota</taxon>
        <taxon>Cytophagia</taxon>
        <taxon>Cytophagales</taxon>
        <taxon>Fulvivirgaceae</taxon>
        <taxon>Fulvivirga</taxon>
    </lineage>
</organism>
<dbReference type="Gene3D" id="3.40.630.10">
    <property type="entry name" value="Zn peptidases"/>
    <property type="match status" value="1"/>
</dbReference>
<reference evidence="6 7" key="1">
    <citation type="submission" date="2019-02" db="EMBL/GenBank/DDBJ databases">
        <authorList>
            <person name="Goldberg S.R."/>
            <person name="Haltli B.A."/>
            <person name="Correa H."/>
            <person name="Russell K.G."/>
        </authorList>
    </citation>
    <scope>NUCLEOTIDE SEQUENCE [LARGE SCALE GENOMIC DNA]</scope>
    <source>
        <strain evidence="6 7">JCM 16186</strain>
    </source>
</reference>
<dbReference type="SUPFAM" id="SSF53187">
    <property type="entry name" value="Zn-dependent exopeptidases"/>
    <property type="match status" value="1"/>
</dbReference>
<keyword evidence="2" id="KW-0479">Metal-binding</keyword>
<dbReference type="Pfam" id="PF24827">
    <property type="entry name" value="AstE_AspA_cat"/>
    <property type="match status" value="1"/>
</dbReference>
<dbReference type="PANTHER" id="PTHR15162:SF7">
    <property type="entry name" value="SUCCINYLGLUTAMATE DESUCCINYLASE"/>
    <property type="match status" value="1"/>
</dbReference>
<dbReference type="InterPro" id="IPR055438">
    <property type="entry name" value="AstE_AspA_cat"/>
</dbReference>
<sequence length="395" mass="45459">MAKVYSKALEKHIEVDRIIGHIRGTLPGPTLVFTAGIHGNEPSGVFALRAVLNDIKRKKLRIKGNIYALSGNLTALEKGERYTSRDLNRLWTEKILDQLFRQRLHAYDDDTLQQLDIYQTIKGILSADKGPFYFMDLHTTSCETMPFLTINDTVLNRKFTSQYPVPIILGIEEYLEGPMLSYINELGYVAFGFEGGQHDAREAIENHESFIYLSLALAGCLQPDDVEFDVHYKKLAALTGDKKEFYEIFYRYQVKELESFKMKPGFNNFQHIPQGAELATSNGKIVKSPAASLIFMPLYQNQGNDGFFCIRKIPKTFLKLSATLRKLRFDKLLVLLPGIRWTSPHQNALLVNKKIARFFTRQLFHLLGYRSRYIDKNHIIMKNRESASRDEEYDL</sequence>
<accession>A0ABW9RPM3</accession>
<evidence type="ECO:0000256" key="1">
    <source>
        <dbReference type="ARBA" id="ARBA00001947"/>
    </source>
</evidence>
<dbReference type="Proteomes" id="UP000798808">
    <property type="component" value="Unassembled WGS sequence"/>
</dbReference>
<feature type="domain" description="Succinylglutamate desuccinylase/Aspartoacylase catalytic" evidence="5">
    <location>
        <begin position="27"/>
        <end position="150"/>
    </location>
</feature>
<comment type="cofactor">
    <cofactor evidence="1">
        <name>Zn(2+)</name>
        <dbReference type="ChEBI" id="CHEBI:29105"/>
    </cofactor>
</comment>
<evidence type="ECO:0000256" key="3">
    <source>
        <dbReference type="ARBA" id="ARBA00022801"/>
    </source>
</evidence>
<evidence type="ECO:0000313" key="6">
    <source>
        <dbReference type="EMBL" id="MTI26087.1"/>
    </source>
</evidence>